<evidence type="ECO:0000313" key="6">
    <source>
        <dbReference type="EMBL" id="OAO14002.1"/>
    </source>
</evidence>
<keyword evidence="7" id="KW-1185">Reference proteome</keyword>
<evidence type="ECO:0000313" key="7">
    <source>
        <dbReference type="Proteomes" id="UP000078348"/>
    </source>
</evidence>
<dbReference type="Gene3D" id="3.40.50.720">
    <property type="entry name" value="NAD(P)-binding Rossmann-like Domain"/>
    <property type="match status" value="1"/>
</dbReference>
<dbReference type="GO" id="GO:0006730">
    <property type="term" value="P:one-carbon metabolic process"/>
    <property type="evidence" value="ECO:0007669"/>
    <property type="project" value="UniProtKB-KW"/>
</dbReference>
<dbReference type="Gene3D" id="3.40.50.1480">
    <property type="entry name" value="Adenosylhomocysteinase-like"/>
    <property type="match status" value="1"/>
</dbReference>
<keyword evidence="4" id="KW-0520">NAD</keyword>
<dbReference type="InterPro" id="IPR000043">
    <property type="entry name" value="Adenosylhomocysteinase-like"/>
</dbReference>
<dbReference type="PANTHER" id="PTHR23420:SF0">
    <property type="entry name" value="ADENOSYLHOMOCYSTEINASE"/>
    <property type="match status" value="1"/>
</dbReference>
<dbReference type="GO" id="GO:0004013">
    <property type="term" value="F:adenosylhomocysteinase activity"/>
    <property type="evidence" value="ECO:0007669"/>
    <property type="project" value="TreeGrafter"/>
</dbReference>
<comment type="similarity">
    <text evidence="2">Belongs to the adenosylhomocysteinase family.</text>
</comment>
<dbReference type="AlphaFoldDB" id="A0A196SCZ6"/>
<dbReference type="PANTHER" id="PTHR23420">
    <property type="entry name" value="ADENOSYLHOMOCYSTEINASE"/>
    <property type="match status" value="1"/>
</dbReference>
<evidence type="ECO:0000256" key="2">
    <source>
        <dbReference type="ARBA" id="ARBA00007122"/>
    </source>
</evidence>
<dbReference type="GO" id="GO:0033353">
    <property type="term" value="P:S-adenosylmethionine cycle"/>
    <property type="evidence" value="ECO:0007669"/>
    <property type="project" value="TreeGrafter"/>
</dbReference>
<reference evidence="6 7" key="1">
    <citation type="submission" date="2016-05" db="EMBL/GenBank/DDBJ databases">
        <title>Nuclear genome of Blastocystis sp. subtype 1 NandII.</title>
        <authorList>
            <person name="Gentekaki E."/>
            <person name="Curtis B."/>
            <person name="Stairs C."/>
            <person name="Eme L."/>
            <person name="Herman E."/>
            <person name="Klimes V."/>
            <person name="Arias M.C."/>
            <person name="Elias M."/>
            <person name="Hilliou F."/>
            <person name="Klute M."/>
            <person name="Malik S.-B."/>
            <person name="Pightling A."/>
            <person name="Rachubinski R."/>
            <person name="Salas D."/>
            <person name="Schlacht A."/>
            <person name="Suga H."/>
            <person name="Archibald J."/>
            <person name="Ball S.G."/>
            <person name="Clark G."/>
            <person name="Dacks J."/>
            <person name="Van Der Giezen M."/>
            <person name="Tsaousis A."/>
            <person name="Roger A."/>
        </authorList>
    </citation>
    <scope>NUCLEOTIDE SEQUENCE [LARGE SCALE GENOMIC DNA]</scope>
    <source>
        <strain evidence="7">ATCC 50177 / NandII</strain>
    </source>
</reference>
<dbReference type="InterPro" id="IPR036291">
    <property type="entry name" value="NAD(P)-bd_dom_sf"/>
</dbReference>
<protein>
    <submittedName>
        <fullName evidence="6">Adenosylhomocysteinase</fullName>
    </submittedName>
</protein>
<keyword evidence="3" id="KW-0554">One-carbon metabolism</keyword>
<sequence>MASIDSETGSEGFCLLQEQGSGAYSQGISEEGFLHLMEMYAQKDNVETVLERAAAADAPAAPEAACVLVCGYGDVGKGCAEAMVAAGAIVCVTEVDPICALQAYMHGLRVVHLSSVVSEIDIFVTCTGNKKIILAEDRKLGCELTELTQEQADYIGVPVAGPYKGDNYRY</sequence>
<comment type="cofactor">
    <cofactor evidence="1">
        <name>NAD(+)</name>
        <dbReference type="ChEBI" id="CHEBI:57540"/>
    </cofactor>
</comment>
<dbReference type="OrthoDB" id="10007170at2759"/>
<dbReference type="InterPro" id="IPR042172">
    <property type="entry name" value="Adenosylhomocyst_ase-like_sf"/>
</dbReference>
<evidence type="ECO:0000256" key="3">
    <source>
        <dbReference type="ARBA" id="ARBA00022563"/>
    </source>
</evidence>
<dbReference type="GO" id="GO:0005829">
    <property type="term" value="C:cytosol"/>
    <property type="evidence" value="ECO:0007669"/>
    <property type="project" value="TreeGrafter"/>
</dbReference>
<gene>
    <name evidence="6" type="ORF">AV274_4348</name>
</gene>
<dbReference type="SMART" id="SM00997">
    <property type="entry name" value="AdoHcyase_NAD"/>
    <property type="match status" value="1"/>
</dbReference>
<dbReference type="Pfam" id="PF05221">
    <property type="entry name" value="AdoHcyase"/>
    <property type="match status" value="1"/>
</dbReference>
<feature type="domain" description="S-adenosyl-L-homocysteine hydrolase NAD binding" evidence="5">
    <location>
        <begin position="52"/>
        <end position="163"/>
    </location>
</feature>
<dbReference type="InterPro" id="IPR015878">
    <property type="entry name" value="Ado_hCys_hydrolase_NAD-bd"/>
</dbReference>
<dbReference type="STRING" id="478820.A0A196SCZ6"/>
<dbReference type="SUPFAM" id="SSF51735">
    <property type="entry name" value="NAD(P)-binding Rossmann-fold domains"/>
    <property type="match status" value="1"/>
</dbReference>
<name>A0A196SCZ6_BLAHN</name>
<proteinExistence type="inferred from homology"/>
<evidence type="ECO:0000256" key="1">
    <source>
        <dbReference type="ARBA" id="ARBA00001911"/>
    </source>
</evidence>
<comment type="caution">
    <text evidence="6">The sequence shown here is derived from an EMBL/GenBank/DDBJ whole genome shotgun (WGS) entry which is preliminary data.</text>
</comment>
<evidence type="ECO:0000259" key="5">
    <source>
        <dbReference type="SMART" id="SM00997"/>
    </source>
</evidence>
<organism evidence="6 7">
    <name type="scientific">Blastocystis sp. subtype 1 (strain ATCC 50177 / NandII)</name>
    <dbReference type="NCBI Taxonomy" id="478820"/>
    <lineage>
        <taxon>Eukaryota</taxon>
        <taxon>Sar</taxon>
        <taxon>Stramenopiles</taxon>
        <taxon>Bigyra</taxon>
        <taxon>Opalozoa</taxon>
        <taxon>Opalinata</taxon>
        <taxon>Blastocystidae</taxon>
        <taxon>Blastocystis</taxon>
    </lineage>
</organism>
<dbReference type="Pfam" id="PF00670">
    <property type="entry name" value="AdoHcyase_NAD"/>
    <property type="match status" value="1"/>
</dbReference>
<dbReference type="EMBL" id="LXWW01000305">
    <property type="protein sequence ID" value="OAO14002.1"/>
    <property type="molecule type" value="Genomic_DNA"/>
</dbReference>
<dbReference type="Proteomes" id="UP000078348">
    <property type="component" value="Unassembled WGS sequence"/>
</dbReference>
<accession>A0A196SCZ6</accession>
<evidence type="ECO:0000256" key="4">
    <source>
        <dbReference type="ARBA" id="ARBA00023027"/>
    </source>
</evidence>
<dbReference type="SUPFAM" id="SSF52283">
    <property type="entry name" value="Formate/glycerate dehydrogenase catalytic domain-like"/>
    <property type="match status" value="1"/>
</dbReference>